<reference evidence="1 2" key="1">
    <citation type="journal article" date="2019" name="Nat. Ecol. Evol.">
        <title>Megaphylogeny resolves global patterns of mushroom evolution.</title>
        <authorList>
            <person name="Varga T."/>
            <person name="Krizsan K."/>
            <person name="Foldi C."/>
            <person name="Dima B."/>
            <person name="Sanchez-Garcia M."/>
            <person name="Sanchez-Ramirez S."/>
            <person name="Szollosi G.J."/>
            <person name="Szarkandi J.G."/>
            <person name="Papp V."/>
            <person name="Albert L."/>
            <person name="Andreopoulos W."/>
            <person name="Angelini C."/>
            <person name="Antonin V."/>
            <person name="Barry K.W."/>
            <person name="Bougher N.L."/>
            <person name="Buchanan P."/>
            <person name="Buyck B."/>
            <person name="Bense V."/>
            <person name="Catcheside P."/>
            <person name="Chovatia M."/>
            <person name="Cooper J."/>
            <person name="Damon W."/>
            <person name="Desjardin D."/>
            <person name="Finy P."/>
            <person name="Geml J."/>
            <person name="Haridas S."/>
            <person name="Hughes K."/>
            <person name="Justo A."/>
            <person name="Karasinski D."/>
            <person name="Kautmanova I."/>
            <person name="Kiss B."/>
            <person name="Kocsube S."/>
            <person name="Kotiranta H."/>
            <person name="LaButti K.M."/>
            <person name="Lechner B.E."/>
            <person name="Liimatainen K."/>
            <person name="Lipzen A."/>
            <person name="Lukacs Z."/>
            <person name="Mihaltcheva S."/>
            <person name="Morgado L.N."/>
            <person name="Niskanen T."/>
            <person name="Noordeloos M.E."/>
            <person name="Ohm R.A."/>
            <person name="Ortiz-Santana B."/>
            <person name="Ovrebo C."/>
            <person name="Racz N."/>
            <person name="Riley R."/>
            <person name="Savchenko A."/>
            <person name="Shiryaev A."/>
            <person name="Soop K."/>
            <person name="Spirin V."/>
            <person name="Szebenyi C."/>
            <person name="Tomsovsky M."/>
            <person name="Tulloss R.E."/>
            <person name="Uehling J."/>
            <person name="Grigoriev I.V."/>
            <person name="Vagvolgyi C."/>
            <person name="Papp T."/>
            <person name="Martin F.M."/>
            <person name="Miettinen O."/>
            <person name="Hibbett D.S."/>
            <person name="Nagy L.G."/>
        </authorList>
    </citation>
    <scope>NUCLEOTIDE SEQUENCE [LARGE SCALE GENOMIC DNA]</scope>
    <source>
        <strain evidence="1 2">CBS 166.37</strain>
    </source>
</reference>
<accession>A0A5C3M3S6</accession>
<name>A0A5C3M3S6_9AGAR</name>
<keyword evidence="2" id="KW-1185">Reference proteome</keyword>
<organism evidence="1 2">
    <name type="scientific">Crucibulum laeve</name>
    <dbReference type="NCBI Taxonomy" id="68775"/>
    <lineage>
        <taxon>Eukaryota</taxon>
        <taxon>Fungi</taxon>
        <taxon>Dikarya</taxon>
        <taxon>Basidiomycota</taxon>
        <taxon>Agaricomycotina</taxon>
        <taxon>Agaricomycetes</taxon>
        <taxon>Agaricomycetidae</taxon>
        <taxon>Agaricales</taxon>
        <taxon>Agaricineae</taxon>
        <taxon>Nidulariaceae</taxon>
        <taxon>Crucibulum</taxon>
    </lineage>
</organism>
<dbReference type="AlphaFoldDB" id="A0A5C3M3S6"/>
<gene>
    <name evidence="1" type="ORF">BDQ12DRAFT_58265</name>
</gene>
<evidence type="ECO:0000313" key="2">
    <source>
        <dbReference type="Proteomes" id="UP000308652"/>
    </source>
</evidence>
<protein>
    <submittedName>
        <fullName evidence="1">Uncharacterized protein</fullName>
    </submittedName>
</protein>
<evidence type="ECO:0000313" key="1">
    <source>
        <dbReference type="EMBL" id="TFK39497.1"/>
    </source>
</evidence>
<dbReference type="EMBL" id="ML213599">
    <property type="protein sequence ID" value="TFK39497.1"/>
    <property type="molecule type" value="Genomic_DNA"/>
</dbReference>
<dbReference type="Proteomes" id="UP000308652">
    <property type="component" value="Unassembled WGS sequence"/>
</dbReference>
<proteinExistence type="predicted"/>
<sequence>MDRLSLSKMLRFLVDPHFETSVFWALRHLHYTIFNVINSIPAAHTRCTIITTCIYLTLVASKVSGLRPVSQCLYSVLHAALHQTLHQCTAPQYYVYVQERSDDLQDYCLSFIAGIAHACLLPMHQELRICHQGHASEATDFCAKKEPYVEESHLLDVYLTGSFKEATLSGSLRDSRLLQFIHTL</sequence>